<dbReference type="SUPFAM" id="SSF51735">
    <property type="entry name" value="NAD(P)-binding Rossmann-fold domains"/>
    <property type="match status" value="1"/>
</dbReference>
<gene>
    <name evidence="4" type="ORF">IAD32_06645</name>
</gene>
<comment type="similarity">
    <text evidence="1">Belongs to the polysaccharide synthase family.</text>
</comment>
<reference evidence="4" key="2">
    <citation type="journal article" date="2021" name="PeerJ">
        <title>Extensive microbial diversity within the chicken gut microbiome revealed by metagenomics and culture.</title>
        <authorList>
            <person name="Gilroy R."/>
            <person name="Ravi A."/>
            <person name="Getino M."/>
            <person name="Pursley I."/>
            <person name="Horton D.L."/>
            <person name="Alikhan N.F."/>
            <person name="Baker D."/>
            <person name="Gharbi K."/>
            <person name="Hall N."/>
            <person name="Watson M."/>
            <person name="Adriaenssens E.M."/>
            <person name="Foster-Nyarko E."/>
            <person name="Jarju S."/>
            <person name="Secka A."/>
            <person name="Antonio M."/>
            <person name="Oren A."/>
            <person name="Chaudhuri R.R."/>
            <person name="La Ragione R."/>
            <person name="Hildebrand F."/>
            <person name="Pallen M.J."/>
        </authorList>
    </citation>
    <scope>NUCLEOTIDE SEQUENCE</scope>
    <source>
        <strain evidence="4">ChiSjej1B19-3389</strain>
    </source>
</reference>
<dbReference type="EMBL" id="DVFW01000028">
    <property type="protein sequence ID" value="HIQ80946.1"/>
    <property type="molecule type" value="Genomic_DNA"/>
</dbReference>
<evidence type="ECO:0000256" key="2">
    <source>
        <dbReference type="SAM" id="Phobius"/>
    </source>
</evidence>
<dbReference type="Gene3D" id="3.40.50.720">
    <property type="entry name" value="NAD(P)-binding Rossmann-like Domain"/>
    <property type="match status" value="2"/>
</dbReference>
<comment type="caution">
    <text evidence="4">The sequence shown here is derived from an EMBL/GenBank/DDBJ whole genome shotgun (WGS) entry which is preliminary data.</text>
</comment>
<evidence type="ECO:0000259" key="3">
    <source>
        <dbReference type="Pfam" id="PF02719"/>
    </source>
</evidence>
<proteinExistence type="inferred from homology"/>
<feature type="transmembrane region" description="Helical" evidence="2">
    <location>
        <begin position="110"/>
        <end position="128"/>
    </location>
</feature>
<feature type="transmembrane region" description="Helical" evidence="2">
    <location>
        <begin position="76"/>
        <end position="98"/>
    </location>
</feature>
<evidence type="ECO:0000313" key="5">
    <source>
        <dbReference type="Proteomes" id="UP000886787"/>
    </source>
</evidence>
<sequence>MKKVNPRKVVLALADMFIICVSSLLTNYLLDLFKIKALWPSQLGVFTVLLVFLCFAFLLMSGAYAKLWRYFNLKDYLSCVVGMLCGSLVVLLITYLLYPEAQVSQFLHFLILQFVIGTCGIVLFRIMFRKTFLVLVDEGKNEIKKRTLIVGAGQACKIILKEIQNAGNDPKNPCNDYFPVCIVDDDPKKYKTEIRGIRVLGTSEDIIRLCKEQEIDVIIFAIPSCTEAERRYILDLCSETSCKIKIVPYLSQLLFDGDKLNIMPQIADIKVEDLLGREPITFDKKDIKRFVDGKVCMITGGGGSIGSELTRQIAKYHPKQIIIVDIYENNAYDIQQELLMEHDEDSFHLVTLIASVRDHEKMKRIFEKYKPQLVFHAAAHKHVPLMETSPEEAVKNNVLGTFNVASLSEFYGVEKFVMISTDKAVNPTNVMGATKRCCEMIVQYMAQFGNSKTEFVTTRFGNVLGSNGSVIPLFKRQIESGKPITVTHPDIIRYFMTIPEAVSLVLQAAAMAHGGEIFVLDMGAPVKITTLAENLIRMYGKVPYKDVPIKFTGLRPGEKLFEELLMDEEGLKATANKKIFIGNQIPIDSEQFTENLTKLKKYALNNNAEKTLEMLSVIVPTFHHKTNGANEDILE</sequence>
<evidence type="ECO:0000313" key="4">
    <source>
        <dbReference type="EMBL" id="HIQ80946.1"/>
    </source>
</evidence>
<feature type="transmembrane region" description="Helical" evidence="2">
    <location>
        <begin position="9"/>
        <end position="30"/>
    </location>
</feature>
<keyword evidence="2" id="KW-1133">Transmembrane helix</keyword>
<dbReference type="InterPro" id="IPR036291">
    <property type="entry name" value="NAD(P)-bd_dom_sf"/>
</dbReference>
<dbReference type="SUPFAM" id="SSF53335">
    <property type="entry name" value="S-adenosyl-L-methionine-dependent methyltransferases"/>
    <property type="match status" value="1"/>
</dbReference>
<dbReference type="InterPro" id="IPR029063">
    <property type="entry name" value="SAM-dependent_MTases_sf"/>
</dbReference>
<dbReference type="CDD" id="cd05237">
    <property type="entry name" value="UDP_invert_4-6DH_SDR_e"/>
    <property type="match status" value="1"/>
</dbReference>
<reference evidence="4" key="1">
    <citation type="submission" date="2020-10" db="EMBL/GenBank/DDBJ databases">
        <authorList>
            <person name="Gilroy R."/>
        </authorList>
    </citation>
    <scope>NUCLEOTIDE SEQUENCE</scope>
    <source>
        <strain evidence="4">ChiSjej1B19-3389</strain>
    </source>
</reference>
<dbReference type="PANTHER" id="PTHR43318">
    <property type="entry name" value="UDP-N-ACETYLGLUCOSAMINE 4,6-DEHYDRATASE"/>
    <property type="match status" value="1"/>
</dbReference>
<protein>
    <submittedName>
        <fullName evidence="4">Polysaccharide biosynthesis protein</fullName>
    </submittedName>
</protein>
<dbReference type="Pfam" id="PF02719">
    <property type="entry name" value="Polysacc_synt_2"/>
    <property type="match status" value="1"/>
</dbReference>
<organism evidence="4 5">
    <name type="scientific">Candidatus Scatavimonas merdigallinarum</name>
    <dbReference type="NCBI Taxonomy" id="2840914"/>
    <lineage>
        <taxon>Bacteria</taxon>
        <taxon>Bacillati</taxon>
        <taxon>Bacillota</taxon>
        <taxon>Clostridia</taxon>
        <taxon>Eubacteriales</taxon>
        <taxon>Oscillospiraceae</taxon>
        <taxon>Oscillospiraceae incertae sedis</taxon>
        <taxon>Candidatus Scatavimonas</taxon>
    </lineage>
</organism>
<dbReference type="InterPro" id="IPR003869">
    <property type="entry name" value="Polysac_CapD-like"/>
</dbReference>
<dbReference type="InterPro" id="IPR051203">
    <property type="entry name" value="Polysaccharide_Synthase-Rel"/>
</dbReference>
<evidence type="ECO:0000256" key="1">
    <source>
        <dbReference type="ARBA" id="ARBA00007430"/>
    </source>
</evidence>
<dbReference type="AlphaFoldDB" id="A0A9D1CUP0"/>
<name>A0A9D1CUP0_9FIRM</name>
<accession>A0A9D1CUP0</accession>
<dbReference type="Pfam" id="PF13727">
    <property type="entry name" value="CoA_binding_3"/>
    <property type="match status" value="1"/>
</dbReference>
<keyword evidence="2" id="KW-0812">Transmembrane</keyword>
<keyword evidence="2" id="KW-0472">Membrane</keyword>
<dbReference type="Proteomes" id="UP000886787">
    <property type="component" value="Unassembled WGS sequence"/>
</dbReference>
<dbReference type="PANTHER" id="PTHR43318:SF1">
    <property type="entry name" value="POLYSACCHARIDE BIOSYNTHESIS PROTEIN EPSC-RELATED"/>
    <property type="match status" value="1"/>
</dbReference>
<feature type="domain" description="Polysaccharide biosynthesis protein CapD-like" evidence="3">
    <location>
        <begin position="297"/>
        <end position="582"/>
    </location>
</feature>
<feature type="transmembrane region" description="Helical" evidence="2">
    <location>
        <begin position="42"/>
        <end position="64"/>
    </location>
</feature>